<feature type="region of interest" description="Disordered" evidence="1">
    <location>
        <begin position="86"/>
        <end position="105"/>
    </location>
</feature>
<dbReference type="Proteomes" id="UP000095672">
    <property type="component" value="Chromosome"/>
</dbReference>
<reference evidence="3" key="1">
    <citation type="submission" date="2016-01" db="EMBL/GenBank/DDBJ databases">
        <title>Complete genome sequence of Microbulbifer sp. CCB-MM1, a halophile isolated from Matang Mangrove Forest, Perak.</title>
        <authorList>
            <person name="Moh T.H."/>
            <person name="Dinesh B."/>
            <person name="Lau N.-S."/>
            <person name="Go F."/>
            <person name="Alexander Chong S.-C."/>
        </authorList>
    </citation>
    <scope>NUCLEOTIDE SEQUENCE [LARGE SCALE GENOMIC DNA]</scope>
    <source>
        <strain evidence="3">CCB-MM1</strain>
    </source>
</reference>
<organism evidence="2 3">
    <name type="scientific">Microbulbifer aggregans</name>
    <dbReference type="NCBI Taxonomy" id="1769779"/>
    <lineage>
        <taxon>Bacteria</taxon>
        <taxon>Pseudomonadati</taxon>
        <taxon>Pseudomonadota</taxon>
        <taxon>Gammaproteobacteria</taxon>
        <taxon>Cellvibrionales</taxon>
        <taxon>Microbulbiferaceae</taxon>
        <taxon>Microbulbifer</taxon>
    </lineage>
</organism>
<proteinExistence type="predicted"/>
<feature type="compositionally biased region" description="Acidic residues" evidence="1">
    <location>
        <begin position="89"/>
        <end position="105"/>
    </location>
</feature>
<accession>A0A1C9WAF2</accession>
<gene>
    <name evidence="2" type="ORF">AUP74_02735</name>
</gene>
<evidence type="ECO:0000313" key="3">
    <source>
        <dbReference type="Proteomes" id="UP000095672"/>
    </source>
</evidence>
<protein>
    <submittedName>
        <fullName evidence="2">Uncharacterized protein</fullName>
    </submittedName>
</protein>
<dbReference type="OrthoDB" id="9766093at2"/>
<evidence type="ECO:0000256" key="1">
    <source>
        <dbReference type="SAM" id="MobiDB-lite"/>
    </source>
</evidence>
<dbReference type="AlphaFoldDB" id="A0A1C9WAF2"/>
<sequence>MADDRNIYQSVDNKTDVHELALKIREDVENADTRAALTELHRRAGYLVTLSHSSAWKEKFGDDIEEIRDTAQEEFGVTARKINRRAEDIGTDADYDESWGESDDN</sequence>
<keyword evidence="3" id="KW-1185">Reference proteome</keyword>
<dbReference type="EMBL" id="CP014143">
    <property type="protein sequence ID" value="AOS98130.1"/>
    <property type="molecule type" value="Genomic_DNA"/>
</dbReference>
<dbReference type="KEGG" id="micc:AUP74_02735"/>
<dbReference type="RefSeq" id="WP_069948041.1">
    <property type="nucleotide sequence ID" value="NZ_CP014143.1"/>
</dbReference>
<name>A0A1C9WAF2_9GAMM</name>
<evidence type="ECO:0000313" key="2">
    <source>
        <dbReference type="EMBL" id="AOS98130.1"/>
    </source>
</evidence>
<dbReference type="STRING" id="1769779.AUP74_02735"/>